<name>A0ABP3QF04_9PROT</name>
<accession>A0ABP3QF04</accession>
<gene>
    <name evidence="2" type="ORF">GCM10009416_25120</name>
</gene>
<protein>
    <recommendedName>
        <fullName evidence="4">Cytochrome c</fullName>
    </recommendedName>
</protein>
<evidence type="ECO:0000313" key="3">
    <source>
        <dbReference type="Proteomes" id="UP001501588"/>
    </source>
</evidence>
<dbReference type="EMBL" id="BAAAFZ010000032">
    <property type="protein sequence ID" value="GAA0585711.1"/>
    <property type="molecule type" value="Genomic_DNA"/>
</dbReference>
<dbReference type="Gene3D" id="1.10.760.10">
    <property type="entry name" value="Cytochrome c-like domain"/>
    <property type="match status" value="1"/>
</dbReference>
<sequence>MSGARALAAAALLSLALSAMAAHAQETPAALPEAPGREETFHTCVACHGTAVISRSRLSREGWDELMDWMTEKHGMPRLEGEERRVIVDYLARVFPPGTQRRGGNPFLTR</sequence>
<keyword evidence="1" id="KW-0732">Signal</keyword>
<dbReference type="RefSeq" id="WP_343895649.1">
    <property type="nucleotide sequence ID" value="NZ_BAAAFZ010000032.1"/>
</dbReference>
<proteinExistence type="predicted"/>
<keyword evidence="3" id="KW-1185">Reference proteome</keyword>
<dbReference type="InterPro" id="IPR036909">
    <property type="entry name" value="Cyt_c-like_dom_sf"/>
</dbReference>
<evidence type="ECO:0000256" key="1">
    <source>
        <dbReference type="SAM" id="SignalP"/>
    </source>
</evidence>
<organism evidence="2 3">
    <name type="scientific">Craurococcus roseus</name>
    <dbReference type="NCBI Taxonomy" id="77585"/>
    <lineage>
        <taxon>Bacteria</taxon>
        <taxon>Pseudomonadati</taxon>
        <taxon>Pseudomonadota</taxon>
        <taxon>Alphaproteobacteria</taxon>
        <taxon>Acetobacterales</taxon>
        <taxon>Acetobacteraceae</taxon>
        <taxon>Craurococcus</taxon>
    </lineage>
</organism>
<feature type="chain" id="PRO_5047439680" description="Cytochrome c" evidence="1">
    <location>
        <begin position="22"/>
        <end position="110"/>
    </location>
</feature>
<feature type="signal peptide" evidence="1">
    <location>
        <begin position="1"/>
        <end position="21"/>
    </location>
</feature>
<evidence type="ECO:0008006" key="4">
    <source>
        <dbReference type="Google" id="ProtNLM"/>
    </source>
</evidence>
<dbReference type="Proteomes" id="UP001501588">
    <property type="component" value="Unassembled WGS sequence"/>
</dbReference>
<evidence type="ECO:0000313" key="2">
    <source>
        <dbReference type="EMBL" id="GAA0585711.1"/>
    </source>
</evidence>
<comment type="caution">
    <text evidence="2">The sequence shown here is derived from an EMBL/GenBank/DDBJ whole genome shotgun (WGS) entry which is preliminary data.</text>
</comment>
<dbReference type="SUPFAM" id="SSF46626">
    <property type="entry name" value="Cytochrome c"/>
    <property type="match status" value="1"/>
</dbReference>
<reference evidence="3" key="1">
    <citation type="journal article" date="2019" name="Int. J. Syst. Evol. Microbiol.">
        <title>The Global Catalogue of Microorganisms (GCM) 10K type strain sequencing project: providing services to taxonomists for standard genome sequencing and annotation.</title>
        <authorList>
            <consortium name="The Broad Institute Genomics Platform"/>
            <consortium name="The Broad Institute Genome Sequencing Center for Infectious Disease"/>
            <person name="Wu L."/>
            <person name="Ma J."/>
        </authorList>
    </citation>
    <scope>NUCLEOTIDE SEQUENCE [LARGE SCALE GENOMIC DNA]</scope>
    <source>
        <strain evidence="3">JCM 9933</strain>
    </source>
</reference>